<keyword evidence="2" id="KW-1185">Reference proteome</keyword>
<name>A0A0J7M2Z8_9GAMM</name>
<evidence type="ECO:0000313" key="1">
    <source>
        <dbReference type="EMBL" id="KMQ75400.1"/>
    </source>
</evidence>
<dbReference type="EMBL" id="LFBU01000001">
    <property type="protein sequence ID" value="KMQ75400.1"/>
    <property type="molecule type" value="Genomic_DNA"/>
</dbReference>
<evidence type="ECO:0000313" key="2">
    <source>
        <dbReference type="Proteomes" id="UP000036102"/>
    </source>
</evidence>
<dbReference type="Proteomes" id="UP000036102">
    <property type="component" value="Unassembled WGS sequence"/>
</dbReference>
<comment type="caution">
    <text evidence="1">The sequence shown here is derived from an EMBL/GenBank/DDBJ whole genome shotgun (WGS) entry which is preliminary data.</text>
</comment>
<protein>
    <submittedName>
        <fullName evidence="1">Uncharacterized protein</fullName>
    </submittedName>
</protein>
<dbReference type="STRING" id="1658765.Msub_11604"/>
<accession>A0A0J7M2Z8</accession>
<sequence>MTEPAGDSLLKLGQSGVTMAGPSINLKSGGSLEALNCRMAHPAGAKGNVLPPTGNLGTLYRCHPG</sequence>
<dbReference type="AlphaFoldDB" id="A0A0J7M2Z8"/>
<organism evidence="1 2">
    <name type="scientific">Marinobacter subterrani</name>
    <dbReference type="NCBI Taxonomy" id="1658765"/>
    <lineage>
        <taxon>Bacteria</taxon>
        <taxon>Pseudomonadati</taxon>
        <taxon>Pseudomonadota</taxon>
        <taxon>Gammaproteobacteria</taxon>
        <taxon>Pseudomonadales</taxon>
        <taxon>Marinobacteraceae</taxon>
        <taxon>Marinobacter</taxon>
    </lineage>
</organism>
<proteinExistence type="predicted"/>
<gene>
    <name evidence="1" type="ORF">Msub_11604</name>
</gene>
<reference evidence="1 2" key="1">
    <citation type="submission" date="2015-06" db="EMBL/GenBank/DDBJ databases">
        <title>Marinobacter subterrani, a genetically tractable neutrophilic iron-oxidizing strain isolated from the Soudan Iron Mine.</title>
        <authorList>
            <person name="Bonis B.M."/>
            <person name="Gralnick J.A."/>
        </authorList>
    </citation>
    <scope>NUCLEOTIDE SEQUENCE [LARGE SCALE GENOMIC DNA]</scope>
    <source>
        <strain evidence="1 2">JG233</strain>
    </source>
</reference>